<keyword evidence="1" id="KW-1133">Transmembrane helix</keyword>
<organism evidence="2 3">
    <name type="scientific">Haemophilus influenzae (strain 86-028NP)</name>
    <dbReference type="NCBI Taxonomy" id="281310"/>
    <lineage>
        <taxon>Bacteria</taxon>
        <taxon>Pseudomonadati</taxon>
        <taxon>Pseudomonadota</taxon>
        <taxon>Gammaproteobacteria</taxon>
        <taxon>Pasteurellales</taxon>
        <taxon>Pasteurellaceae</taxon>
        <taxon>Haemophilus</taxon>
    </lineage>
</organism>
<feature type="transmembrane region" description="Helical" evidence="1">
    <location>
        <begin position="72"/>
        <end position="90"/>
    </location>
</feature>
<evidence type="ECO:0000256" key="1">
    <source>
        <dbReference type="SAM" id="Phobius"/>
    </source>
</evidence>
<accession>Q4QK16</accession>
<dbReference type="HOGENOM" id="CLU_2142381_0_0_6"/>
<dbReference type="GeneID" id="93220576"/>
<proteinExistence type="predicted"/>
<dbReference type="AlphaFoldDB" id="Q4QK16"/>
<keyword evidence="1" id="KW-0472">Membrane</keyword>
<reference evidence="2 3" key="1">
    <citation type="journal article" date="2005" name="J. Bacteriol.">
        <title>Genomic sequence of an otitis media isolate of nontypeable Haemophilus influenzae: comparative study with H. influenzae serotype d, strain KW20.</title>
        <authorList>
            <person name="Harrison A."/>
            <person name="Dyer D.W."/>
            <person name="Gillaspy A."/>
            <person name="Ray W.C."/>
            <person name="Mungur R."/>
            <person name="Carson M.B."/>
            <person name="Zhong H."/>
            <person name="Gipson J."/>
            <person name="Gipson M."/>
            <person name="Johnson L.S."/>
            <person name="Lewis L."/>
            <person name="Bakaletz L.O."/>
            <person name="Munson R.S.Jr."/>
        </authorList>
    </citation>
    <scope>NUCLEOTIDE SEQUENCE [LARGE SCALE GENOMIC DNA]</scope>
    <source>
        <strain evidence="2 3">86-028NP</strain>
    </source>
</reference>
<dbReference type="RefSeq" id="WP_011272678.1">
    <property type="nucleotide sequence ID" value="NC_007146.2"/>
</dbReference>
<evidence type="ECO:0000313" key="2">
    <source>
        <dbReference type="EMBL" id="AAX88631.1"/>
    </source>
</evidence>
<dbReference type="KEGG" id="hit:NTHI1870"/>
<protein>
    <submittedName>
        <fullName evidence="2">Uncharacterized protein</fullName>
    </submittedName>
</protein>
<feature type="transmembrane region" description="Helical" evidence="1">
    <location>
        <begin position="47"/>
        <end position="67"/>
    </location>
</feature>
<sequence length="112" mass="12749">MNKLNRERTMEIFVLLIGLPIIVGLLIAFGTAVLAAFSYIFVGALSLAINFWYITLAVMLVLLAPLIYLNSWLFWILAALVIFFTVAWFFGGDTEQIKAEIERKRIAKEHKL</sequence>
<dbReference type="EMBL" id="CP000057">
    <property type="protein sequence ID" value="AAX88631.1"/>
    <property type="molecule type" value="Genomic_DNA"/>
</dbReference>
<dbReference type="Proteomes" id="UP000002525">
    <property type="component" value="Chromosome"/>
</dbReference>
<evidence type="ECO:0000313" key="3">
    <source>
        <dbReference type="Proteomes" id="UP000002525"/>
    </source>
</evidence>
<gene>
    <name evidence="2" type="ordered locus">NTHI1870</name>
</gene>
<keyword evidence="1" id="KW-0812">Transmembrane</keyword>
<feature type="transmembrane region" description="Helical" evidence="1">
    <location>
        <begin position="12"/>
        <end position="41"/>
    </location>
</feature>
<name>Q4QK16_HAEI8</name>